<accession>A0A427AGZ0</accession>
<dbReference type="AlphaFoldDB" id="A0A427AGZ0"/>
<feature type="region of interest" description="Disordered" evidence="1">
    <location>
        <begin position="20"/>
        <end position="47"/>
    </location>
</feature>
<feature type="compositionally biased region" description="Polar residues" evidence="1">
    <location>
        <begin position="23"/>
        <end position="42"/>
    </location>
</feature>
<sequence length="159" mass="17571">MMTAAGICEEVQRRDIGTEMTPLGSSTATRCNTPIKSSSPARHNTPADRSGALVPCNTCIDISELSDCHFAKLKLSAQYDPIVPNWSSREEEEVEVSRSLRHLEMSSGRTTAAAAYLIEALAIAMADRAVWVIIYHWRRPLDVWCFKAYSVASEVKAQP</sequence>
<comment type="caution">
    <text evidence="2">The sequence shown here is derived from an EMBL/GenBank/DDBJ whole genome shotgun (WGS) entry which is preliminary data.</text>
</comment>
<dbReference type="PANTHER" id="PTHR31471:SF3">
    <property type="entry name" value="OS11G0616300 PROTEIN"/>
    <property type="match status" value="1"/>
</dbReference>
<protein>
    <submittedName>
        <fullName evidence="2">Uncharacterized protein</fullName>
    </submittedName>
</protein>
<dbReference type="PANTHER" id="PTHR31471">
    <property type="entry name" value="OS02G0116800 PROTEIN"/>
    <property type="match status" value="1"/>
</dbReference>
<gene>
    <name evidence="2" type="ORF">B296_00005002</name>
</gene>
<reference evidence="2 3" key="1">
    <citation type="journal article" date="2014" name="Agronomy (Basel)">
        <title>A Draft Genome Sequence for Ensete ventricosum, the Drought-Tolerant Tree Against Hunger.</title>
        <authorList>
            <person name="Harrison J."/>
            <person name="Moore K.A."/>
            <person name="Paszkiewicz K."/>
            <person name="Jones T."/>
            <person name="Grant M."/>
            <person name="Ambacheew D."/>
            <person name="Muzemil S."/>
            <person name="Studholme D.J."/>
        </authorList>
    </citation>
    <scope>NUCLEOTIDE SEQUENCE [LARGE SCALE GENOMIC DNA]</scope>
</reference>
<evidence type="ECO:0000313" key="2">
    <source>
        <dbReference type="EMBL" id="RRT75508.1"/>
    </source>
</evidence>
<evidence type="ECO:0000256" key="1">
    <source>
        <dbReference type="SAM" id="MobiDB-lite"/>
    </source>
</evidence>
<proteinExistence type="predicted"/>
<dbReference type="Proteomes" id="UP000287651">
    <property type="component" value="Unassembled WGS sequence"/>
</dbReference>
<dbReference type="EMBL" id="AMZH03002459">
    <property type="protein sequence ID" value="RRT75508.1"/>
    <property type="molecule type" value="Genomic_DNA"/>
</dbReference>
<evidence type="ECO:0000313" key="3">
    <source>
        <dbReference type="Proteomes" id="UP000287651"/>
    </source>
</evidence>
<name>A0A427AGZ0_ENSVE</name>
<organism evidence="2 3">
    <name type="scientific">Ensete ventricosum</name>
    <name type="common">Abyssinian banana</name>
    <name type="synonym">Musa ensete</name>
    <dbReference type="NCBI Taxonomy" id="4639"/>
    <lineage>
        <taxon>Eukaryota</taxon>
        <taxon>Viridiplantae</taxon>
        <taxon>Streptophyta</taxon>
        <taxon>Embryophyta</taxon>
        <taxon>Tracheophyta</taxon>
        <taxon>Spermatophyta</taxon>
        <taxon>Magnoliopsida</taxon>
        <taxon>Liliopsida</taxon>
        <taxon>Zingiberales</taxon>
        <taxon>Musaceae</taxon>
        <taxon>Ensete</taxon>
    </lineage>
</organism>